<evidence type="ECO:0000313" key="3">
    <source>
        <dbReference type="Proteomes" id="UP000838763"/>
    </source>
</evidence>
<proteinExistence type="predicted"/>
<evidence type="ECO:0000256" key="1">
    <source>
        <dbReference type="SAM" id="MobiDB-lite"/>
    </source>
</evidence>
<evidence type="ECO:0000313" key="2">
    <source>
        <dbReference type="EMBL" id="CAI4218087.1"/>
    </source>
</evidence>
<dbReference type="EMBL" id="CALLCH030000017">
    <property type="protein sequence ID" value="CAI4218087.1"/>
    <property type="molecule type" value="Genomic_DNA"/>
</dbReference>
<feature type="region of interest" description="Disordered" evidence="1">
    <location>
        <begin position="13"/>
        <end position="73"/>
    </location>
</feature>
<comment type="caution">
    <text evidence="2">The sequence shown here is derived from an EMBL/GenBank/DDBJ whole genome shotgun (WGS) entry which is preliminary data.</text>
</comment>
<reference evidence="2" key="1">
    <citation type="submission" date="2022-11" db="EMBL/GenBank/DDBJ databases">
        <authorList>
            <person name="Scott C."/>
            <person name="Bruce N."/>
        </authorList>
    </citation>
    <scope>NUCLEOTIDE SEQUENCE</scope>
</reference>
<gene>
    <name evidence="2" type="ORF">PPNO1_LOCUS7684</name>
</gene>
<keyword evidence="3" id="KW-1185">Reference proteome</keyword>
<sequence length="148" mass="16671">MTSLSCHIFKLSQHNDRDSPRRTSNRFQLLADMPDNDLDGGAVDAPKKQRSSRTAPEAKRAGNTPSGPRYLGDEDYYESWQETIVASYDPHLEVMLPGDLTLDNLPRPVPAFTVRTKTKSTKRERPVVVDDDDWDLVSNASDESFCMV</sequence>
<dbReference type="AlphaFoldDB" id="A0A9P1H8N5"/>
<organism evidence="2 3">
    <name type="scientific">Parascedosporium putredinis</name>
    <dbReference type="NCBI Taxonomy" id="1442378"/>
    <lineage>
        <taxon>Eukaryota</taxon>
        <taxon>Fungi</taxon>
        <taxon>Dikarya</taxon>
        <taxon>Ascomycota</taxon>
        <taxon>Pezizomycotina</taxon>
        <taxon>Sordariomycetes</taxon>
        <taxon>Hypocreomycetidae</taxon>
        <taxon>Microascales</taxon>
        <taxon>Microascaceae</taxon>
        <taxon>Parascedosporium</taxon>
    </lineage>
</organism>
<name>A0A9P1H8N5_9PEZI</name>
<accession>A0A9P1H8N5</accession>
<protein>
    <submittedName>
        <fullName evidence="2">Uncharacterized protein</fullName>
    </submittedName>
</protein>
<dbReference type="Proteomes" id="UP000838763">
    <property type="component" value="Unassembled WGS sequence"/>
</dbReference>